<dbReference type="AlphaFoldDB" id="A0A6B3SHR0"/>
<sequence length="267" mass="27212">MKTKIIVSLFAAMLITGCEGTMPKLGDSGAKTVATGSAGGAAAQNASSQLEKCDKPLGTIAIVEETNQPWFPLFMSQYGLQSTVPVLRLIVQQSNCFVVVDRGRAMANMNTERDLQAKGELRNGSNYGKGQMVAADYSLSPTVTVNAKGTGGVGALAGGLLGPLGAVVAGSLKSNEASTMLLMVDNRSGIQLAAAEGSAKNWDMAGGLGMLGGLGGAAGGGFTNTPQGKVLVAAFMDSYNNIVKATRNYVAQDVQGGMGKGGKLKVN</sequence>
<dbReference type="Proteomes" id="UP000482155">
    <property type="component" value="Unassembled WGS sequence"/>
</dbReference>
<dbReference type="InterPro" id="IPR005534">
    <property type="entry name" value="Curli_assmbl/transp-comp_CsgG"/>
</dbReference>
<name>A0A6B3SHR0_9BURK</name>
<evidence type="ECO:0000313" key="1">
    <source>
        <dbReference type="EMBL" id="NEX60218.1"/>
    </source>
</evidence>
<dbReference type="PROSITE" id="PS51257">
    <property type="entry name" value="PROKAR_LIPOPROTEIN"/>
    <property type="match status" value="1"/>
</dbReference>
<comment type="caution">
    <text evidence="1">The sequence shown here is derived from an EMBL/GenBank/DDBJ whole genome shotgun (WGS) entry which is preliminary data.</text>
</comment>
<evidence type="ECO:0000313" key="2">
    <source>
        <dbReference type="Proteomes" id="UP000482155"/>
    </source>
</evidence>
<organism evidence="1 2">
    <name type="scientific">Noviherbaspirillum galbum</name>
    <dbReference type="NCBI Taxonomy" id="2709383"/>
    <lineage>
        <taxon>Bacteria</taxon>
        <taxon>Pseudomonadati</taxon>
        <taxon>Pseudomonadota</taxon>
        <taxon>Betaproteobacteria</taxon>
        <taxon>Burkholderiales</taxon>
        <taxon>Oxalobacteraceae</taxon>
        <taxon>Noviherbaspirillum</taxon>
    </lineage>
</organism>
<accession>A0A6B3SHR0</accession>
<proteinExistence type="predicted"/>
<protein>
    <submittedName>
        <fullName evidence="1">Peptidoglycan-binding protein</fullName>
    </submittedName>
</protein>
<keyword evidence="2" id="KW-1185">Reference proteome</keyword>
<dbReference type="Pfam" id="PF03783">
    <property type="entry name" value="CsgG"/>
    <property type="match status" value="1"/>
</dbReference>
<dbReference type="EMBL" id="JAAIVB010000011">
    <property type="protein sequence ID" value="NEX60218.1"/>
    <property type="molecule type" value="Genomic_DNA"/>
</dbReference>
<dbReference type="RefSeq" id="WP_163960710.1">
    <property type="nucleotide sequence ID" value="NZ_JAAIVB010000011.1"/>
</dbReference>
<dbReference type="GO" id="GO:0030288">
    <property type="term" value="C:outer membrane-bounded periplasmic space"/>
    <property type="evidence" value="ECO:0007669"/>
    <property type="project" value="InterPro"/>
</dbReference>
<gene>
    <name evidence="1" type="ORF">G3574_03920</name>
</gene>
<reference evidence="1 2" key="1">
    <citation type="submission" date="2020-02" db="EMBL/GenBank/DDBJ databases">
        <authorList>
            <person name="Kim M.K."/>
        </authorList>
    </citation>
    <scope>NUCLEOTIDE SEQUENCE [LARGE SCALE GENOMIC DNA]</scope>
    <source>
        <strain evidence="1 2">17J57-3</strain>
    </source>
</reference>